<dbReference type="Gene3D" id="2.130.10.80">
    <property type="entry name" value="Galactose oxidase/kelch, beta-propeller"/>
    <property type="match status" value="1"/>
</dbReference>
<dbReference type="CDD" id="cd02851">
    <property type="entry name" value="E_set_GO_C"/>
    <property type="match status" value="1"/>
</dbReference>
<gene>
    <name evidence="5" type="ORF">ACFP1K_22305</name>
</gene>
<feature type="region of interest" description="Disordered" evidence="2">
    <location>
        <begin position="728"/>
        <end position="748"/>
    </location>
</feature>
<keyword evidence="1" id="KW-0732">Signal</keyword>
<dbReference type="Pfam" id="PF09118">
    <property type="entry name" value="GO-like_E_set"/>
    <property type="match status" value="1"/>
</dbReference>
<dbReference type="Pfam" id="PF07250">
    <property type="entry name" value="Glyoxal_oxid_N"/>
    <property type="match status" value="1"/>
</dbReference>
<dbReference type="PANTHER" id="PTHR32208:SF56">
    <property type="entry name" value="GALACTOSE OXIDASE-RELATED"/>
    <property type="match status" value="1"/>
</dbReference>
<dbReference type="SUPFAM" id="SSF81296">
    <property type="entry name" value="E set domains"/>
    <property type="match status" value="1"/>
</dbReference>
<dbReference type="Gene3D" id="2.60.120.260">
    <property type="entry name" value="Galactose-binding domain-like"/>
    <property type="match status" value="2"/>
</dbReference>
<dbReference type="InterPro" id="IPR015202">
    <property type="entry name" value="GO-like_E_set"/>
</dbReference>
<dbReference type="Proteomes" id="UP001596137">
    <property type="component" value="Unassembled WGS sequence"/>
</dbReference>
<dbReference type="SUPFAM" id="SSF50965">
    <property type="entry name" value="Galactose oxidase, central domain"/>
    <property type="match status" value="1"/>
</dbReference>
<protein>
    <submittedName>
        <fullName evidence="5">Galactose oxidase-like domain-containing protein</fullName>
    </submittedName>
</protein>
<organism evidence="5 6">
    <name type="scientific">Sphaerisporangium aureirubrum</name>
    <dbReference type="NCBI Taxonomy" id="1544736"/>
    <lineage>
        <taxon>Bacteria</taxon>
        <taxon>Bacillati</taxon>
        <taxon>Actinomycetota</taxon>
        <taxon>Actinomycetes</taxon>
        <taxon>Streptosporangiales</taxon>
        <taxon>Streptosporangiaceae</taxon>
        <taxon>Sphaerisporangium</taxon>
    </lineage>
</organism>
<evidence type="ECO:0000259" key="4">
    <source>
        <dbReference type="Pfam" id="PF09118"/>
    </source>
</evidence>
<dbReference type="EMBL" id="JBHSRF010000035">
    <property type="protein sequence ID" value="MFC6083917.1"/>
    <property type="molecule type" value="Genomic_DNA"/>
</dbReference>
<name>A0ABW1NN16_9ACTN</name>
<feature type="compositionally biased region" description="Low complexity" evidence="2">
    <location>
        <begin position="730"/>
        <end position="748"/>
    </location>
</feature>
<sequence>MYDPIRDVVFTVGGDDNLDVSVAGPSGVTSYSAATGILDEAPMNMPRWYPTATVMPSGEIVAEGGSLLGPDGPGVPTPEKYAPGAGWYTLDGATSAYAYGDDQNRWWYPRSWVAPNGKIFGITGSNMYYLDPRGNGAVTAAGTFPGGNIGATSTAVMYRPGKILQVGGGAYSNGGGGAGSTAATTVDINGATPVVAGAAPLTFGRHWATSTVLPTGDVLVTGGSSGNNEEVGVAHEPELWHPETGSWSVLPAETQMRLYHSSATLLPDGRVLVGGGGAPGPVTNLDAQIYSPPYLFDGNTPAPRPVISAAPATLTYGTAFSVTTSGLPASGARATLVRASAVTHSFNSGQRFLELPMTGTGATRSVTAPASAIVAPPGLYLLFVMDATGTPSVAKLVNINPPGGSGAPAKVFDPFEDGAVAPSGGSIAYSTGGTFGPWTVTNGLSRDQAAAHGGLGGTGHHIDLEDNGQVRRTVTGLTPGTTYTLTLRYARSRAVTGTVSANVAIADLDSNWSAANQSGSGFGLLSKSFTATAASHTLTVRGVSSPSAADGMIVDDLTIVPTGVPALAPLLVDGMEGGDKADYGGWIEYAPGGGFGPWSVTATVSRDQAAHHTGFGYVGHHLDLDDDGQAQRTVSGLVPGTTYRLSLRYARHIAVTGPVSANVSIAGLNHTWSASNPSDGPWQTLALTFTATASSHPLTLRGVSSTDGCCGMVTDSLVIWRGPTAFSGQSALAPSSTTRSAAPAQHHH</sequence>
<dbReference type="InterPro" id="IPR009880">
    <property type="entry name" value="Glyoxal_oxidase_N"/>
</dbReference>
<keyword evidence="6" id="KW-1185">Reference proteome</keyword>
<proteinExistence type="predicted"/>
<evidence type="ECO:0000313" key="5">
    <source>
        <dbReference type="EMBL" id="MFC6083917.1"/>
    </source>
</evidence>
<accession>A0ABW1NN16</accession>
<dbReference type="InterPro" id="IPR011043">
    <property type="entry name" value="Gal_Oxase/kelch_b-propeller"/>
</dbReference>
<feature type="domain" description="Glyoxal oxidase N-terminal" evidence="3">
    <location>
        <begin position="44"/>
        <end position="276"/>
    </location>
</feature>
<evidence type="ECO:0000256" key="2">
    <source>
        <dbReference type="SAM" id="MobiDB-lite"/>
    </source>
</evidence>
<evidence type="ECO:0000313" key="6">
    <source>
        <dbReference type="Proteomes" id="UP001596137"/>
    </source>
</evidence>
<comment type="caution">
    <text evidence="5">The sequence shown here is derived from an EMBL/GenBank/DDBJ whole genome shotgun (WGS) entry which is preliminary data.</text>
</comment>
<evidence type="ECO:0000256" key="1">
    <source>
        <dbReference type="ARBA" id="ARBA00022729"/>
    </source>
</evidence>
<dbReference type="Gene3D" id="2.60.40.10">
    <property type="entry name" value="Immunoglobulins"/>
    <property type="match status" value="1"/>
</dbReference>
<dbReference type="InterPro" id="IPR013783">
    <property type="entry name" value="Ig-like_fold"/>
</dbReference>
<dbReference type="PANTHER" id="PTHR32208">
    <property type="entry name" value="SECRETED PROTEIN-RELATED"/>
    <property type="match status" value="1"/>
</dbReference>
<dbReference type="InterPro" id="IPR037293">
    <property type="entry name" value="Gal_Oxidase_central_sf"/>
</dbReference>
<reference evidence="6" key="1">
    <citation type="journal article" date="2019" name="Int. J. Syst. Evol. Microbiol.">
        <title>The Global Catalogue of Microorganisms (GCM) 10K type strain sequencing project: providing services to taxonomists for standard genome sequencing and annotation.</title>
        <authorList>
            <consortium name="The Broad Institute Genomics Platform"/>
            <consortium name="The Broad Institute Genome Sequencing Center for Infectious Disease"/>
            <person name="Wu L."/>
            <person name="Ma J."/>
        </authorList>
    </citation>
    <scope>NUCLEOTIDE SEQUENCE [LARGE SCALE GENOMIC DNA]</scope>
    <source>
        <strain evidence="6">JCM 30346</strain>
    </source>
</reference>
<feature type="domain" description="Galactose oxidase-like Early set" evidence="4">
    <location>
        <begin position="304"/>
        <end position="399"/>
    </location>
</feature>
<evidence type="ECO:0000259" key="3">
    <source>
        <dbReference type="Pfam" id="PF07250"/>
    </source>
</evidence>
<dbReference type="InterPro" id="IPR014756">
    <property type="entry name" value="Ig_E-set"/>
</dbReference>
<dbReference type="RefSeq" id="WP_380807993.1">
    <property type="nucleotide sequence ID" value="NZ_JBHTLB010000032.1"/>
</dbReference>